<accession>A0A0E9RG47</accession>
<reference evidence="1" key="2">
    <citation type="journal article" date="2015" name="Fish Shellfish Immunol.">
        <title>Early steps in the European eel (Anguilla anguilla)-Vibrio vulnificus interaction in the gills: Role of the RtxA13 toxin.</title>
        <authorList>
            <person name="Callol A."/>
            <person name="Pajuelo D."/>
            <person name="Ebbesson L."/>
            <person name="Teles M."/>
            <person name="MacKenzie S."/>
            <person name="Amaro C."/>
        </authorList>
    </citation>
    <scope>NUCLEOTIDE SEQUENCE</scope>
</reference>
<proteinExistence type="predicted"/>
<sequence length="46" mass="5274">MERETEKTGLRSTRLLMLSYQACQLHRARLTLEAKLTSVSTPLLRA</sequence>
<dbReference type="EMBL" id="GBXM01080820">
    <property type="protein sequence ID" value="JAH27757.1"/>
    <property type="molecule type" value="Transcribed_RNA"/>
</dbReference>
<reference evidence="1" key="1">
    <citation type="submission" date="2014-11" db="EMBL/GenBank/DDBJ databases">
        <authorList>
            <person name="Amaro Gonzalez C."/>
        </authorList>
    </citation>
    <scope>NUCLEOTIDE SEQUENCE</scope>
</reference>
<name>A0A0E9RG47_ANGAN</name>
<dbReference type="AlphaFoldDB" id="A0A0E9RG47"/>
<evidence type="ECO:0000313" key="1">
    <source>
        <dbReference type="EMBL" id="JAH27757.1"/>
    </source>
</evidence>
<organism evidence="1">
    <name type="scientific">Anguilla anguilla</name>
    <name type="common">European freshwater eel</name>
    <name type="synonym">Muraena anguilla</name>
    <dbReference type="NCBI Taxonomy" id="7936"/>
    <lineage>
        <taxon>Eukaryota</taxon>
        <taxon>Metazoa</taxon>
        <taxon>Chordata</taxon>
        <taxon>Craniata</taxon>
        <taxon>Vertebrata</taxon>
        <taxon>Euteleostomi</taxon>
        <taxon>Actinopterygii</taxon>
        <taxon>Neopterygii</taxon>
        <taxon>Teleostei</taxon>
        <taxon>Anguilliformes</taxon>
        <taxon>Anguillidae</taxon>
        <taxon>Anguilla</taxon>
    </lineage>
</organism>
<protein>
    <submittedName>
        <fullName evidence="1">Uncharacterized protein</fullName>
    </submittedName>
</protein>